<proteinExistence type="predicted"/>
<reference evidence="2 3" key="1">
    <citation type="submission" date="2018-06" db="EMBL/GenBank/DDBJ databases">
        <title>Comparative analysis of microorganisms from saline springs in Andes Mountain Range, Colombia.</title>
        <authorList>
            <person name="Rubin E."/>
        </authorList>
    </citation>
    <scope>NUCLEOTIDE SEQUENCE [LARGE SCALE GENOMIC DNA]</scope>
    <source>
        <strain evidence="2 3">USBA-857</strain>
    </source>
</reference>
<name>A0A328XRD3_9GAMM</name>
<organism evidence="2 3">
    <name type="scientific">Onishia taeanensis</name>
    <dbReference type="NCBI Taxonomy" id="284577"/>
    <lineage>
        <taxon>Bacteria</taxon>
        <taxon>Pseudomonadati</taxon>
        <taxon>Pseudomonadota</taxon>
        <taxon>Gammaproteobacteria</taxon>
        <taxon>Oceanospirillales</taxon>
        <taxon>Halomonadaceae</taxon>
        <taxon>Onishia</taxon>
    </lineage>
</organism>
<sequence>MARKRLPCERAAFCQSSMENARLARIFSSVTGAGTSGAPDSRPARSAAVCGKQASSPP</sequence>
<evidence type="ECO:0000256" key="1">
    <source>
        <dbReference type="SAM" id="MobiDB-lite"/>
    </source>
</evidence>
<evidence type="ECO:0000313" key="2">
    <source>
        <dbReference type="EMBL" id="RAR58121.1"/>
    </source>
</evidence>
<evidence type="ECO:0000313" key="3">
    <source>
        <dbReference type="Proteomes" id="UP000249700"/>
    </source>
</evidence>
<dbReference type="EMBL" id="QLSX01000012">
    <property type="protein sequence ID" value="RAR58121.1"/>
    <property type="molecule type" value="Genomic_DNA"/>
</dbReference>
<protein>
    <submittedName>
        <fullName evidence="2">Uncharacterized protein</fullName>
    </submittedName>
</protein>
<dbReference type="AlphaFoldDB" id="A0A328XRD3"/>
<dbReference type="Proteomes" id="UP000249700">
    <property type="component" value="Unassembled WGS sequence"/>
</dbReference>
<gene>
    <name evidence="2" type="ORF">BCL93_1124</name>
</gene>
<accession>A0A328XRD3</accession>
<comment type="caution">
    <text evidence="2">The sequence shown here is derived from an EMBL/GenBank/DDBJ whole genome shotgun (WGS) entry which is preliminary data.</text>
</comment>
<feature type="region of interest" description="Disordered" evidence="1">
    <location>
        <begin position="31"/>
        <end position="58"/>
    </location>
</feature>